<accession>A0ABD4A749</accession>
<evidence type="ECO:0000313" key="2">
    <source>
        <dbReference type="Proteomes" id="UP000032076"/>
    </source>
</evidence>
<evidence type="ECO:0000313" key="1">
    <source>
        <dbReference type="EMBL" id="KIO72719.1"/>
    </source>
</evidence>
<organism evidence="1 2">
    <name type="scientific">Caldibacillus thermoamylovorans</name>
    <dbReference type="NCBI Taxonomy" id="35841"/>
    <lineage>
        <taxon>Bacteria</taxon>
        <taxon>Bacillati</taxon>
        <taxon>Bacillota</taxon>
        <taxon>Bacilli</taxon>
        <taxon>Bacillales</taxon>
        <taxon>Bacillaceae</taxon>
        <taxon>Caldibacillus</taxon>
    </lineage>
</organism>
<protein>
    <submittedName>
        <fullName evidence="1">Uncharacterized protein</fullName>
    </submittedName>
</protein>
<sequence length="37" mass="4269">MYSSLGPVKKCQVLLKNNNVQSGKIVYNKKSKDFYFV</sequence>
<proteinExistence type="predicted"/>
<comment type="caution">
    <text evidence="1">The sequence shown here is derived from an EMBL/GenBank/DDBJ whole genome shotgun (WGS) entry which is preliminary data.</text>
</comment>
<dbReference type="AlphaFoldDB" id="A0ABD4A749"/>
<name>A0ABD4A749_9BACI</name>
<dbReference type="Proteomes" id="UP000032076">
    <property type="component" value="Unassembled WGS sequence"/>
</dbReference>
<dbReference type="EMBL" id="JXLU01000084">
    <property type="protein sequence ID" value="KIO72719.1"/>
    <property type="molecule type" value="Genomic_DNA"/>
</dbReference>
<gene>
    <name evidence="1" type="ORF">B4167_2770</name>
</gene>
<reference evidence="1 2" key="1">
    <citation type="submission" date="2015-01" db="EMBL/GenBank/DDBJ databases">
        <title>Draft Genome Sequences of Four Bacillus thermoamylovorans Strains, Isolated From Food Products.</title>
        <authorList>
            <person name="Krawcyk A.O."/>
            <person name="Berendsen E.M."/>
            <person name="Eijlander R.T."/>
            <person name="de Jong A."/>
            <person name="Wells-Bennik M."/>
            <person name="Kuipers O.P."/>
        </authorList>
    </citation>
    <scope>NUCLEOTIDE SEQUENCE [LARGE SCALE GENOMIC DNA]</scope>
    <source>
        <strain evidence="1 2">B4167</strain>
    </source>
</reference>